<dbReference type="SUPFAM" id="SSF64484">
    <property type="entry name" value="beta and beta-prime subunits of DNA dependent RNA-polymerase"/>
    <property type="match status" value="1"/>
</dbReference>
<dbReference type="EC" id="2.7.7.6" evidence="2"/>
<dbReference type="GO" id="GO:0003899">
    <property type="term" value="F:DNA-directed RNA polymerase activity"/>
    <property type="evidence" value="ECO:0007669"/>
    <property type="project" value="UniProtKB-EC"/>
</dbReference>
<evidence type="ECO:0000256" key="3">
    <source>
        <dbReference type="ARBA" id="ARBA00022478"/>
    </source>
</evidence>
<dbReference type="OrthoDB" id="344061at2759"/>
<organism evidence="8 9">
    <name type="scientific">Blyttiomyces helicus</name>
    <dbReference type="NCBI Taxonomy" id="388810"/>
    <lineage>
        <taxon>Eukaryota</taxon>
        <taxon>Fungi</taxon>
        <taxon>Fungi incertae sedis</taxon>
        <taxon>Chytridiomycota</taxon>
        <taxon>Chytridiomycota incertae sedis</taxon>
        <taxon>Chytridiomycetes</taxon>
        <taxon>Chytridiomycetes incertae sedis</taxon>
        <taxon>Blyttiomyces</taxon>
    </lineage>
</organism>
<evidence type="ECO:0000313" key="8">
    <source>
        <dbReference type="EMBL" id="RKO93928.1"/>
    </source>
</evidence>
<comment type="catalytic activity">
    <reaction evidence="7">
        <text>RNA(n) + a ribonucleoside 5'-triphosphate = RNA(n+1) + diphosphate</text>
        <dbReference type="Rhea" id="RHEA:21248"/>
        <dbReference type="Rhea" id="RHEA-COMP:14527"/>
        <dbReference type="Rhea" id="RHEA-COMP:17342"/>
        <dbReference type="ChEBI" id="CHEBI:33019"/>
        <dbReference type="ChEBI" id="CHEBI:61557"/>
        <dbReference type="ChEBI" id="CHEBI:140395"/>
        <dbReference type="EC" id="2.7.7.6"/>
    </reaction>
</comment>
<evidence type="ECO:0000256" key="7">
    <source>
        <dbReference type="ARBA" id="ARBA00048552"/>
    </source>
</evidence>
<reference evidence="9" key="1">
    <citation type="journal article" date="2018" name="Nat. Microbiol.">
        <title>Leveraging single-cell genomics to expand the fungal tree of life.</title>
        <authorList>
            <person name="Ahrendt S.R."/>
            <person name="Quandt C.A."/>
            <person name="Ciobanu D."/>
            <person name="Clum A."/>
            <person name="Salamov A."/>
            <person name="Andreopoulos B."/>
            <person name="Cheng J.F."/>
            <person name="Woyke T."/>
            <person name="Pelin A."/>
            <person name="Henrissat B."/>
            <person name="Reynolds N.K."/>
            <person name="Benny G.L."/>
            <person name="Smith M.E."/>
            <person name="James T.Y."/>
            <person name="Grigoriev I.V."/>
        </authorList>
    </citation>
    <scope>NUCLEOTIDE SEQUENCE [LARGE SCALE GENOMIC DNA]</scope>
</reference>
<keyword evidence="3" id="KW-0240">DNA-directed RNA polymerase</keyword>
<dbReference type="Proteomes" id="UP000269721">
    <property type="component" value="Unassembled WGS sequence"/>
</dbReference>
<sequence>MRTIESRYMQFQIDTKARDRCRRNRVVYRLGTNADQYELLANVHADCMDQQQLEDTIIREEVTFTLWEHQVPDEKDLEPTIVALKSWINSEGDEPSKASVVVWPSHYDLRTFYVLPNMSMDFMQERLKQEAIGADVTRLTVCGMPGITDLEYAWDKEHERCFMVARGANLRKVLAVPGVCTRLTRSSSFVDAHHALGLEAACEIYRERALECMPGSQKAQQTIDNVDLLVNSASMTGEILPINKKGIERAKGGFITKISFEDPIRDMTATAFGCKDDLTEIASCIVVGKEIKKSMGSVDA</sequence>
<dbReference type="AlphaFoldDB" id="A0A4P9WQ59"/>
<proteinExistence type="predicted"/>
<evidence type="ECO:0000256" key="1">
    <source>
        <dbReference type="ARBA" id="ARBA00004026"/>
    </source>
</evidence>
<evidence type="ECO:0000313" key="9">
    <source>
        <dbReference type="Proteomes" id="UP000269721"/>
    </source>
</evidence>
<accession>A0A4P9WQ59</accession>
<dbReference type="PANTHER" id="PTHR19376:SF54">
    <property type="entry name" value="DNA-DIRECTED RNA POLYMERASE SUBUNIT BETA"/>
    <property type="match status" value="1"/>
</dbReference>
<protein>
    <recommendedName>
        <fullName evidence="2">DNA-directed RNA polymerase</fullName>
        <ecNumber evidence="2">2.7.7.6</ecNumber>
    </recommendedName>
</protein>
<evidence type="ECO:0000256" key="4">
    <source>
        <dbReference type="ARBA" id="ARBA00022679"/>
    </source>
</evidence>
<gene>
    <name evidence="8" type="ORF">BDK51DRAFT_43374</name>
</gene>
<keyword evidence="5" id="KW-0548">Nucleotidyltransferase</keyword>
<dbReference type="GO" id="GO:0000428">
    <property type="term" value="C:DNA-directed RNA polymerase complex"/>
    <property type="evidence" value="ECO:0007669"/>
    <property type="project" value="UniProtKB-KW"/>
</dbReference>
<evidence type="ECO:0000256" key="5">
    <source>
        <dbReference type="ARBA" id="ARBA00022695"/>
    </source>
</evidence>
<name>A0A4P9WQ59_9FUNG</name>
<dbReference type="GO" id="GO:0006351">
    <property type="term" value="P:DNA-templated transcription"/>
    <property type="evidence" value="ECO:0007669"/>
    <property type="project" value="InterPro"/>
</dbReference>
<evidence type="ECO:0000256" key="2">
    <source>
        <dbReference type="ARBA" id="ARBA00012418"/>
    </source>
</evidence>
<evidence type="ECO:0000256" key="6">
    <source>
        <dbReference type="ARBA" id="ARBA00023163"/>
    </source>
</evidence>
<comment type="function">
    <text evidence="1">DNA-dependent RNA polymerase catalyzes the transcription of DNA into RNA using the four ribonucleoside triphosphates as substrates.</text>
</comment>
<keyword evidence="9" id="KW-1185">Reference proteome</keyword>
<dbReference type="EMBL" id="KZ994067">
    <property type="protein sequence ID" value="RKO93928.1"/>
    <property type="molecule type" value="Genomic_DNA"/>
</dbReference>
<keyword evidence="6" id="KW-0804">Transcription</keyword>
<dbReference type="InterPro" id="IPR045867">
    <property type="entry name" value="DNA-dir_RpoC_beta_prime"/>
</dbReference>
<dbReference type="PANTHER" id="PTHR19376">
    <property type="entry name" value="DNA-DIRECTED RNA POLYMERASE"/>
    <property type="match status" value="1"/>
</dbReference>
<keyword evidence="4" id="KW-0808">Transferase</keyword>